<evidence type="ECO:0000256" key="5">
    <source>
        <dbReference type="HAMAP-Rule" id="MF_00445"/>
    </source>
</evidence>
<evidence type="ECO:0000313" key="9">
    <source>
        <dbReference type="Proteomes" id="UP000585272"/>
    </source>
</evidence>
<dbReference type="GO" id="GO:0008137">
    <property type="term" value="F:NADH dehydrogenase (ubiquinone) activity"/>
    <property type="evidence" value="ECO:0007669"/>
    <property type="project" value="InterPro"/>
</dbReference>
<dbReference type="PRINTS" id="PR01437">
    <property type="entry name" value="NUOXDRDTASE4"/>
</dbReference>
<organism evidence="8 9">
    <name type="scientific">Conexibacter arvalis</name>
    <dbReference type="NCBI Taxonomy" id="912552"/>
    <lineage>
        <taxon>Bacteria</taxon>
        <taxon>Bacillati</taxon>
        <taxon>Actinomycetota</taxon>
        <taxon>Thermoleophilia</taxon>
        <taxon>Solirubrobacterales</taxon>
        <taxon>Conexibacteraceae</taxon>
        <taxon>Conexibacter</taxon>
    </lineage>
</organism>
<dbReference type="Pfam" id="PF00361">
    <property type="entry name" value="Proton_antipo_M"/>
    <property type="match status" value="1"/>
</dbReference>
<dbReference type="Proteomes" id="UP000585272">
    <property type="component" value="Unassembled WGS sequence"/>
</dbReference>
<comment type="subcellular location">
    <subcellularLocation>
        <location evidence="5">Cell membrane</location>
        <topology evidence="5">Multi-pass membrane protein</topology>
    </subcellularLocation>
    <subcellularLocation>
        <location evidence="1">Endomembrane system</location>
        <topology evidence="1">Multi-pass membrane protein</topology>
    </subcellularLocation>
    <subcellularLocation>
        <location evidence="6">Membrane</location>
        <topology evidence="6">Multi-pass membrane protein</topology>
    </subcellularLocation>
</comment>
<dbReference type="GO" id="GO:0050136">
    <property type="term" value="F:NADH dehydrogenase (quinone) (non-electrogenic) activity"/>
    <property type="evidence" value="ECO:0007669"/>
    <property type="project" value="UniProtKB-UniRule"/>
</dbReference>
<feature type="transmembrane region" description="Helical" evidence="5">
    <location>
        <begin position="47"/>
        <end position="65"/>
    </location>
</feature>
<dbReference type="EC" id="7.1.1.-" evidence="5"/>
<reference evidence="8 9" key="1">
    <citation type="submission" date="2020-08" db="EMBL/GenBank/DDBJ databases">
        <title>Genomic Encyclopedia of Archaeal and Bacterial Type Strains, Phase II (KMG-II): from individual species to whole genera.</title>
        <authorList>
            <person name="Goeker M."/>
        </authorList>
    </citation>
    <scope>NUCLEOTIDE SEQUENCE [LARGE SCALE GENOMIC DNA]</scope>
    <source>
        <strain evidence="8 9">DSM 23288</strain>
    </source>
</reference>
<name>A0A840IFW5_9ACTN</name>
<dbReference type="NCBIfam" id="TIGR01770">
    <property type="entry name" value="NDH_I_N"/>
    <property type="match status" value="1"/>
</dbReference>
<comment type="similarity">
    <text evidence="5">Belongs to the complex I subunit 2 family.</text>
</comment>
<feature type="domain" description="NADH:quinone oxidoreductase/Mrp antiporter transmembrane" evidence="7">
    <location>
        <begin position="133"/>
        <end position="428"/>
    </location>
</feature>
<keyword evidence="2 5" id="KW-0812">Transmembrane</keyword>
<accession>A0A840IFW5</accession>
<feature type="transmembrane region" description="Helical" evidence="5">
    <location>
        <begin position="280"/>
        <end position="301"/>
    </location>
</feature>
<feature type="transmembrane region" description="Helical" evidence="5">
    <location>
        <begin position="203"/>
        <end position="227"/>
    </location>
</feature>
<dbReference type="HAMAP" id="MF_00445">
    <property type="entry name" value="NDH1_NuoN_1"/>
    <property type="match status" value="1"/>
</dbReference>
<dbReference type="GO" id="GO:0042773">
    <property type="term" value="P:ATP synthesis coupled electron transport"/>
    <property type="evidence" value="ECO:0007669"/>
    <property type="project" value="InterPro"/>
</dbReference>
<dbReference type="InterPro" id="IPR003918">
    <property type="entry name" value="NADH_UbQ_OxRdtase"/>
</dbReference>
<comment type="function">
    <text evidence="5">NDH-1 shuttles electrons from NADH, via FMN and iron-sulfur (Fe-S) centers, to quinones in the respiratory chain. The immediate electron acceptor for the enzyme in this species is believed to be a menaquinone. Couples the redox reaction to proton translocation (for every two electrons transferred, four hydrogen ions are translocated across the cytoplasmic membrane), and thus conserves the redox energy in a proton gradient.</text>
</comment>
<feature type="transmembrane region" description="Helical" evidence="5">
    <location>
        <begin position="20"/>
        <end position="40"/>
    </location>
</feature>
<dbReference type="GO" id="GO:0012505">
    <property type="term" value="C:endomembrane system"/>
    <property type="evidence" value="ECO:0007669"/>
    <property type="project" value="UniProtKB-SubCell"/>
</dbReference>
<protein>
    <recommendedName>
        <fullName evidence="5">NADH-quinone oxidoreductase subunit N</fullName>
        <ecNumber evidence="5">7.1.1.-</ecNumber>
    </recommendedName>
    <alternativeName>
        <fullName evidence="5">NADH dehydrogenase I subunit N</fullName>
    </alternativeName>
    <alternativeName>
        <fullName evidence="5">NDH-1 subunit N</fullName>
    </alternativeName>
</protein>
<feature type="transmembrane region" description="Helical" evidence="5">
    <location>
        <begin position="248"/>
        <end position="268"/>
    </location>
</feature>
<evidence type="ECO:0000256" key="4">
    <source>
        <dbReference type="ARBA" id="ARBA00023136"/>
    </source>
</evidence>
<evidence type="ECO:0000259" key="7">
    <source>
        <dbReference type="Pfam" id="PF00361"/>
    </source>
</evidence>
<feature type="transmembrane region" description="Helical" evidence="5">
    <location>
        <begin position="336"/>
        <end position="357"/>
    </location>
</feature>
<gene>
    <name evidence="5" type="primary">nuoN</name>
    <name evidence="8" type="ORF">BDZ31_002720</name>
</gene>
<sequence>MTSALVTAAVRTPHIDVAGLSPLIALAVGGMLALLVGIFLGRSARNVTPLISLLAIAASIGLSIWQFGEGKSVVADALAIDDLTLTLNFVLCATGIAAILLSWRSRAASVAGHPEYYALMMLSLLGMLVLVGSQNLVTLFIGFELLSIPLYVLCAAEFRKEGSLESGLKYLIVGSVGSATLLYGLALIYGATGSTDFAGIDRALAGGINGDVLLLSGIGLTLVGLAFKASVAPFHQWTPDVYEGAPTPVTAFMAVATKVAAFGVLLRLFDTALVNAQLDWAPIVAALAAITIVVGNVGALSQVSLKRMLAYSGVAQAGYLLCGLVVGTQLGVKATVFYLAVYCAMNVAAFAVVIARERASEYGDELPAFAGLGRSNPLMAWPMTIALLGLAGIPATAGFIGKFYLIDALVDGGYAWLGIVLVVGSMISLGYYLRVIAAMWMGERSGDVTPVRTAAPAPAGGSAGTPPVMAGGSQEADAELARSSKLEPEVVGVAWIATAVVLFFGIIPSPLFELAGKAGSVFTGIF</sequence>
<feature type="transmembrane region" description="Helical" evidence="5">
    <location>
        <begin position="490"/>
        <end position="507"/>
    </location>
</feature>
<dbReference type="InterPro" id="IPR010096">
    <property type="entry name" value="NADH-Q_OxRdtase_suN/2"/>
</dbReference>
<keyword evidence="4 5" id="KW-0472">Membrane</keyword>
<evidence type="ECO:0000256" key="3">
    <source>
        <dbReference type="ARBA" id="ARBA00022989"/>
    </source>
</evidence>
<keyword evidence="3 5" id="KW-1133">Transmembrane helix</keyword>
<dbReference type="GO" id="GO:0048038">
    <property type="term" value="F:quinone binding"/>
    <property type="evidence" value="ECO:0007669"/>
    <property type="project" value="UniProtKB-KW"/>
</dbReference>
<feature type="transmembrane region" description="Helical" evidence="5">
    <location>
        <begin position="139"/>
        <end position="158"/>
    </location>
</feature>
<dbReference type="PANTHER" id="PTHR22773">
    <property type="entry name" value="NADH DEHYDROGENASE"/>
    <property type="match status" value="1"/>
</dbReference>
<feature type="transmembrane region" description="Helical" evidence="5">
    <location>
        <begin position="170"/>
        <end position="191"/>
    </location>
</feature>
<feature type="transmembrane region" description="Helical" evidence="5">
    <location>
        <begin position="413"/>
        <end position="433"/>
    </location>
</feature>
<keyword evidence="5" id="KW-0813">Transport</keyword>
<feature type="transmembrane region" description="Helical" evidence="5">
    <location>
        <begin position="115"/>
        <end position="133"/>
    </location>
</feature>
<dbReference type="EMBL" id="JACHNU010000003">
    <property type="protein sequence ID" value="MBB4663131.1"/>
    <property type="molecule type" value="Genomic_DNA"/>
</dbReference>
<comment type="subunit">
    <text evidence="5">NDH-1 is composed of 14 different subunits. Subunits NuoA, H, J, K, L, M, N constitute the membrane sector of the complex.</text>
</comment>
<evidence type="ECO:0000256" key="2">
    <source>
        <dbReference type="ARBA" id="ARBA00022692"/>
    </source>
</evidence>
<evidence type="ECO:0000313" key="8">
    <source>
        <dbReference type="EMBL" id="MBB4663131.1"/>
    </source>
</evidence>
<evidence type="ECO:0000256" key="6">
    <source>
        <dbReference type="RuleBase" id="RU000320"/>
    </source>
</evidence>
<feature type="transmembrane region" description="Helical" evidence="5">
    <location>
        <begin position="85"/>
        <end position="103"/>
    </location>
</feature>
<dbReference type="InterPro" id="IPR001750">
    <property type="entry name" value="ND/Mrp_TM"/>
</dbReference>
<evidence type="ECO:0000256" key="1">
    <source>
        <dbReference type="ARBA" id="ARBA00004127"/>
    </source>
</evidence>
<comment type="caution">
    <text evidence="8">The sequence shown here is derived from an EMBL/GenBank/DDBJ whole genome shotgun (WGS) entry which is preliminary data.</text>
</comment>
<keyword evidence="5" id="KW-1003">Cell membrane</keyword>
<keyword evidence="5" id="KW-0874">Quinone</keyword>
<dbReference type="AlphaFoldDB" id="A0A840IFW5"/>
<feature type="transmembrane region" description="Helical" evidence="5">
    <location>
        <begin position="308"/>
        <end position="330"/>
    </location>
</feature>
<dbReference type="RefSeq" id="WP_183342859.1">
    <property type="nucleotide sequence ID" value="NZ_JACHNU010000003.1"/>
</dbReference>
<dbReference type="GO" id="GO:0005886">
    <property type="term" value="C:plasma membrane"/>
    <property type="evidence" value="ECO:0007669"/>
    <property type="project" value="UniProtKB-SubCell"/>
</dbReference>
<keyword evidence="5" id="KW-1278">Translocase</keyword>
<proteinExistence type="inferred from homology"/>
<keyword evidence="9" id="KW-1185">Reference proteome</keyword>
<comment type="catalytic activity">
    <reaction evidence="5">
        <text>a quinone + NADH + 5 H(+)(in) = a quinol + NAD(+) + 4 H(+)(out)</text>
        <dbReference type="Rhea" id="RHEA:57888"/>
        <dbReference type="ChEBI" id="CHEBI:15378"/>
        <dbReference type="ChEBI" id="CHEBI:24646"/>
        <dbReference type="ChEBI" id="CHEBI:57540"/>
        <dbReference type="ChEBI" id="CHEBI:57945"/>
        <dbReference type="ChEBI" id="CHEBI:132124"/>
    </reaction>
</comment>
<feature type="transmembrane region" description="Helical" evidence="5">
    <location>
        <begin position="378"/>
        <end position="401"/>
    </location>
</feature>
<keyword evidence="5" id="KW-0520">NAD</keyword>